<dbReference type="GO" id="GO:0006013">
    <property type="term" value="P:mannose metabolic process"/>
    <property type="evidence" value="ECO:0007669"/>
    <property type="project" value="InterPro"/>
</dbReference>
<dbReference type="InterPro" id="IPR027291">
    <property type="entry name" value="Glyco_hydro_38_N_sf"/>
</dbReference>
<dbReference type="InterPro" id="IPR011330">
    <property type="entry name" value="Glyco_hydro/deAcase_b/a-brl"/>
</dbReference>
<dbReference type="GO" id="GO:0004559">
    <property type="term" value="F:alpha-mannosidase activity"/>
    <property type="evidence" value="ECO:0007669"/>
    <property type="project" value="UniProtKB-EC"/>
</dbReference>
<dbReference type="EC" id="3.2.1.-" evidence="10"/>
<keyword evidence="13" id="KW-1185">Reference proteome</keyword>
<protein>
    <recommendedName>
        <fullName evidence="3 10">Alpha-mannosidase</fullName>
        <ecNumber evidence="10">3.2.1.-</ecNumber>
    </recommendedName>
</protein>
<dbReference type="AlphaFoldDB" id="A0AAV3Y7V4"/>
<dbReference type="FunFam" id="3.20.110.10:FF:000001">
    <property type="entry name" value="Alpha-mannosidase"/>
    <property type="match status" value="1"/>
</dbReference>
<dbReference type="Gene3D" id="2.60.40.1360">
    <property type="match status" value="1"/>
</dbReference>
<dbReference type="EMBL" id="BLXT01000588">
    <property type="protein sequence ID" value="GFN78507.1"/>
    <property type="molecule type" value="Genomic_DNA"/>
</dbReference>
<evidence type="ECO:0000313" key="13">
    <source>
        <dbReference type="Proteomes" id="UP000735302"/>
    </source>
</evidence>
<dbReference type="FunFam" id="2.70.98.30:FF:000003">
    <property type="entry name" value="Alpha-mannosidase"/>
    <property type="match status" value="1"/>
</dbReference>
<dbReference type="PANTHER" id="PTHR11607">
    <property type="entry name" value="ALPHA-MANNOSIDASE"/>
    <property type="match status" value="1"/>
</dbReference>
<keyword evidence="7" id="KW-1015">Disulfide bond</keyword>
<comment type="caution">
    <text evidence="12">The sequence shown here is derived from an EMBL/GenBank/DDBJ whole genome shotgun (WGS) entry which is preliminary data.</text>
</comment>
<dbReference type="InterPro" id="IPR028995">
    <property type="entry name" value="Glyco_hydro_57/38_cen_sf"/>
</dbReference>
<dbReference type="InterPro" id="IPR000602">
    <property type="entry name" value="Glyco_hydro_38_N"/>
</dbReference>
<dbReference type="Pfam" id="PF21260">
    <property type="entry name" value="Laman-like_dom"/>
    <property type="match status" value="1"/>
</dbReference>
<keyword evidence="9 10" id="KW-0326">Glycosidase</keyword>
<evidence type="ECO:0000256" key="7">
    <source>
        <dbReference type="ARBA" id="ARBA00023157"/>
    </source>
</evidence>
<accession>A0AAV3Y7V4</accession>
<dbReference type="PANTHER" id="PTHR11607:SF3">
    <property type="entry name" value="LYSOSOMAL ALPHA-MANNOSIDASE"/>
    <property type="match status" value="1"/>
</dbReference>
<dbReference type="SUPFAM" id="SSF88688">
    <property type="entry name" value="Families 57/38 glycoside transferase middle domain"/>
    <property type="match status" value="1"/>
</dbReference>
<dbReference type="Pfam" id="PF07748">
    <property type="entry name" value="Glyco_hydro_38C"/>
    <property type="match status" value="1"/>
</dbReference>
<dbReference type="InterPro" id="IPR011013">
    <property type="entry name" value="Gal_mutarotase_sf_dom"/>
</dbReference>
<evidence type="ECO:0000256" key="5">
    <source>
        <dbReference type="ARBA" id="ARBA00022801"/>
    </source>
</evidence>
<keyword evidence="6 10" id="KW-0862">Zinc</keyword>
<dbReference type="Gene3D" id="2.60.40.1180">
    <property type="entry name" value="Golgi alpha-mannosidase II"/>
    <property type="match status" value="1"/>
</dbReference>
<evidence type="ECO:0000256" key="6">
    <source>
        <dbReference type="ARBA" id="ARBA00022833"/>
    </source>
</evidence>
<evidence type="ECO:0000256" key="3">
    <source>
        <dbReference type="ARBA" id="ARBA00012752"/>
    </source>
</evidence>
<comment type="cofactor">
    <cofactor evidence="10">
        <name>Zn(2+)</name>
        <dbReference type="ChEBI" id="CHEBI:29105"/>
    </cofactor>
    <text evidence="10">Binds 1 zinc ion per subunit.</text>
</comment>
<evidence type="ECO:0000256" key="10">
    <source>
        <dbReference type="RuleBase" id="RU361199"/>
    </source>
</evidence>
<gene>
    <name evidence="12" type="ORF">PoB_000501300</name>
</gene>
<dbReference type="CDD" id="cd10810">
    <property type="entry name" value="GH38N_AMII_LAM_like"/>
    <property type="match status" value="1"/>
</dbReference>
<keyword evidence="4 10" id="KW-0479">Metal-binding</keyword>
<dbReference type="GO" id="GO:0030246">
    <property type="term" value="F:carbohydrate binding"/>
    <property type="evidence" value="ECO:0007669"/>
    <property type="project" value="InterPro"/>
</dbReference>
<dbReference type="Proteomes" id="UP000735302">
    <property type="component" value="Unassembled WGS sequence"/>
</dbReference>
<dbReference type="SUPFAM" id="SSF74650">
    <property type="entry name" value="Galactose mutarotase-like"/>
    <property type="match status" value="1"/>
</dbReference>
<dbReference type="InterPro" id="IPR015341">
    <property type="entry name" value="Glyco_hydro_38_cen"/>
</dbReference>
<feature type="signal peptide" evidence="10">
    <location>
        <begin position="1"/>
        <end position="20"/>
    </location>
</feature>
<dbReference type="Gene3D" id="1.20.1270.50">
    <property type="entry name" value="Glycoside hydrolase family 38, central domain"/>
    <property type="match status" value="2"/>
</dbReference>
<dbReference type="Pfam" id="PF01074">
    <property type="entry name" value="Glyco_hydro_38N"/>
    <property type="match status" value="1"/>
</dbReference>
<dbReference type="FunFam" id="1.20.1270.50:FF:000003">
    <property type="entry name" value="Alpha-mannosidase"/>
    <property type="match status" value="1"/>
</dbReference>
<name>A0AAV3Y7V4_9GAST</name>
<sequence length="1009" mass="114024">MALQHIVQIILLQCIVGIFCFPSTGKDATCGYESCNKGKPGMINVHLIPHTHDDVGWIITVDQYFYKQVQWILDGVVAELKADPTKRFIYVEQAFFTRWYNEQDQETQNDVKKLVNEGRLEFILGGWSMNDEAATHYSAIIDNHKLGFEFLRQTFGECGRPRIGWQIDPFGHSREQASIFAQFGFDGLFFGRLDYQDKEQRMKNKTMEFVWEASPDNLGPSADLMTCVLFNLYMPPGNYWWDVRHISHGGNPDFFRDDKKLHDYNVDQMVKGFIEEVSKQANSYKTNHLIMTMGSDFNYVQAHMFFKEMDKLIKYVNAKQSEGSKVNLLYSTPSCYIKELNNDNIVWSTKQDDFFPYADRAHTFWTGYFTSRPALKFFSRSINSLSQAAKQMAAFAGAADNSTVQRALHHLAAVVGVSEHHDAITGTSKQAVAYDYAQRLSEGVTSGQVVIDNFYSVLQPKTETPPPAQIYCGLLNISICSVTESAEKFQVTLYNPLAKQVNYITRVPVANSKYSVYAPNGKTVIPSDIFPITAETKRLRGPRSKSVKNELVFDAVVPPLGFATYFVVPSSKFGFSAKEVQPSKNTVIQGKYISVTFDKNGHLASMTNTLTDATVPLQQNFLFYPAHGGKCTGNSTEQPSGAYIFRPADNSVRELKLTKWEGVYKGSLVQEARQIFGDWTSQVIRVYYDRPYVEVEWTVGPIPFSDQIGKEVVTRYSIPGFGNKGVFYTDSNGREILERRLNYRPTWKLEQTESVAGNYFPINALIAIKDGKSDLQFTVLTDRSHGGSSLNDGDVEIMLHRRLLYDDCKGVGEALNETDLVVRGKHYLLLNKVSQAARQYRPLAKEIFLKPLLTFSDSQLSPSDYIAKFSSNWTGMYRNLPDNVHILTVEAVPGTPVVPSPPDTTPFLIRFEHFYEVGEDAALSKPVTFDLESVLYPYKIVGVHELALGGNILASDVQRLKWKTKNNKSGEQNLAQHLEGNVVTLGPMAIVTLQVDILTNCVYWSRFYF</sequence>
<feature type="chain" id="PRO_5043090872" description="Alpha-mannosidase" evidence="10">
    <location>
        <begin position="21"/>
        <end position="1009"/>
    </location>
</feature>
<feature type="domain" description="Glycoside hydrolase family 38 central" evidence="11">
    <location>
        <begin position="363"/>
        <end position="440"/>
    </location>
</feature>
<evidence type="ECO:0000256" key="9">
    <source>
        <dbReference type="ARBA" id="ARBA00023295"/>
    </source>
</evidence>
<evidence type="ECO:0000256" key="1">
    <source>
        <dbReference type="ARBA" id="ARBA00000365"/>
    </source>
</evidence>
<dbReference type="Pfam" id="PF09261">
    <property type="entry name" value="Alpha-mann_mid"/>
    <property type="match status" value="1"/>
</dbReference>
<dbReference type="FunFam" id="1.20.1270.50:FF:000002">
    <property type="entry name" value="Alpha-mannosidase"/>
    <property type="match status" value="1"/>
</dbReference>
<keyword evidence="8" id="KW-0325">Glycoprotein</keyword>
<organism evidence="12 13">
    <name type="scientific">Plakobranchus ocellatus</name>
    <dbReference type="NCBI Taxonomy" id="259542"/>
    <lineage>
        <taxon>Eukaryota</taxon>
        <taxon>Metazoa</taxon>
        <taxon>Spiralia</taxon>
        <taxon>Lophotrochozoa</taxon>
        <taxon>Mollusca</taxon>
        <taxon>Gastropoda</taxon>
        <taxon>Heterobranchia</taxon>
        <taxon>Euthyneura</taxon>
        <taxon>Panpulmonata</taxon>
        <taxon>Sacoglossa</taxon>
        <taxon>Placobranchoidea</taxon>
        <taxon>Plakobranchidae</taxon>
        <taxon>Plakobranchus</taxon>
    </lineage>
</organism>
<dbReference type="InterPro" id="IPR013780">
    <property type="entry name" value="Glyco_hydro_b"/>
</dbReference>
<dbReference type="InterPro" id="IPR048534">
    <property type="entry name" value="Man2a1-like_dom"/>
</dbReference>
<dbReference type="SMART" id="SM00872">
    <property type="entry name" value="Alpha-mann_mid"/>
    <property type="match status" value="1"/>
</dbReference>
<dbReference type="SUPFAM" id="SSF88713">
    <property type="entry name" value="Glycoside hydrolase/deacetylase"/>
    <property type="match status" value="1"/>
</dbReference>
<dbReference type="InterPro" id="IPR050843">
    <property type="entry name" value="Glycosyl_Hydrlase_38"/>
</dbReference>
<dbReference type="InterPro" id="IPR011682">
    <property type="entry name" value="Glyco_hydro_38_C"/>
</dbReference>
<keyword evidence="5 10" id="KW-0378">Hydrolase</keyword>
<proteinExistence type="inferred from homology"/>
<dbReference type="Gene3D" id="2.70.98.30">
    <property type="entry name" value="Golgi alpha-mannosidase II, domain 4"/>
    <property type="match status" value="1"/>
</dbReference>
<evidence type="ECO:0000259" key="11">
    <source>
        <dbReference type="SMART" id="SM00872"/>
    </source>
</evidence>
<evidence type="ECO:0000256" key="2">
    <source>
        <dbReference type="ARBA" id="ARBA00009792"/>
    </source>
</evidence>
<keyword evidence="10" id="KW-0732">Signal</keyword>
<dbReference type="InterPro" id="IPR037094">
    <property type="entry name" value="Glyco_hydro_38_cen_sf"/>
</dbReference>
<dbReference type="GO" id="GO:0005764">
    <property type="term" value="C:lysosome"/>
    <property type="evidence" value="ECO:0007669"/>
    <property type="project" value="TreeGrafter"/>
</dbReference>
<dbReference type="GO" id="GO:0046872">
    <property type="term" value="F:metal ion binding"/>
    <property type="evidence" value="ECO:0007669"/>
    <property type="project" value="UniProtKB-KW"/>
</dbReference>
<comment type="catalytic activity">
    <reaction evidence="1">
        <text>Hydrolysis of terminal, non-reducing alpha-D-mannose residues in alpha-D-mannosides.</text>
        <dbReference type="EC" id="3.2.1.24"/>
    </reaction>
</comment>
<reference evidence="12 13" key="1">
    <citation type="journal article" date="2021" name="Elife">
        <title>Chloroplast acquisition without the gene transfer in kleptoplastic sea slugs, Plakobranchus ocellatus.</title>
        <authorList>
            <person name="Maeda T."/>
            <person name="Takahashi S."/>
            <person name="Yoshida T."/>
            <person name="Shimamura S."/>
            <person name="Takaki Y."/>
            <person name="Nagai Y."/>
            <person name="Toyoda A."/>
            <person name="Suzuki Y."/>
            <person name="Arimoto A."/>
            <person name="Ishii H."/>
            <person name="Satoh N."/>
            <person name="Nishiyama T."/>
            <person name="Hasebe M."/>
            <person name="Maruyama T."/>
            <person name="Minagawa J."/>
            <person name="Obokata J."/>
            <person name="Shigenobu S."/>
        </authorList>
    </citation>
    <scope>NUCLEOTIDE SEQUENCE [LARGE SCALE GENOMIC DNA]</scope>
</reference>
<evidence type="ECO:0000313" key="12">
    <source>
        <dbReference type="EMBL" id="GFN78507.1"/>
    </source>
</evidence>
<dbReference type="Gene3D" id="3.20.110.10">
    <property type="entry name" value="Glycoside hydrolase 38, N terminal domain"/>
    <property type="match status" value="1"/>
</dbReference>
<comment type="similarity">
    <text evidence="2 10">Belongs to the glycosyl hydrolase 38 family.</text>
</comment>
<evidence type="ECO:0000256" key="4">
    <source>
        <dbReference type="ARBA" id="ARBA00022723"/>
    </source>
</evidence>
<evidence type="ECO:0000256" key="8">
    <source>
        <dbReference type="ARBA" id="ARBA00023180"/>
    </source>
</evidence>